<feature type="region of interest" description="Disordered" evidence="3">
    <location>
        <begin position="32"/>
        <end position="54"/>
    </location>
</feature>
<dbReference type="InterPro" id="IPR010131">
    <property type="entry name" value="MdtP/NodT-like"/>
</dbReference>
<keyword evidence="2" id="KW-1134">Transmembrane beta strand</keyword>
<comment type="similarity">
    <text evidence="1 2">Belongs to the outer membrane factor (OMF) (TC 1.B.17) family.</text>
</comment>
<evidence type="ECO:0000256" key="2">
    <source>
        <dbReference type="RuleBase" id="RU362097"/>
    </source>
</evidence>
<dbReference type="Pfam" id="PF02321">
    <property type="entry name" value="OEP"/>
    <property type="match status" value="2"/>
</dbReference>
<keyword evidence="2" id="KW-0449">Lipoprotein</keyword>
<dbReference type="RefSeq" id="WP_217735070.1">
    <property type="nucleotide sequence ID" value="NZ_CP130490.1"/>
</dbReference>
<dbReference type="EMBL" id="JAHSPR010000005">
    <property type="protein sequence ID" value="MBV4397263.1"/>
    <property type="molecule type" value="Genomic_DNA"/>
</dbReference>
<protein>
    <submittedName>
        <fullName evidence="4">Efflux transporter outer membrane subunit</fullName>
    </submittedName>
</protein>
<dbReference type="PROSITE" id="PS51257">
    <property type="entry name" value="PROKAR_LIPOPROTEIN"/>
    <property type="match status" value="1"/>
</dbReference>
<dbReference type="InterPro" id="IPR003423">
    <property type="entry name" value="OMP_efflux"/>
</dbReference>
<dbReference type="Proteomes" id="UP000722165">
    <property type="component" value="Unassembled WGS sequence"/>
</dbReference>
<evidence type="ECO:0000256" key="1">
    <source>
        <dbReference type="ARBA" id="ARBA00007613"/>
    </source>
</evidence>
<keyword evidence="2" id="KW-0812">Transmembrane</keyword>
<gene>
    <name evidence="4" type="ORF">KU392_08380</name>
</gene>
<reference evidence="4 5" key="1">
    <citation type="submission" date="2021-06" db="EMBL/GenBank/DDBJ databases">
        <authorList>
            <person name="Lu T."/>
            <person name="Wang Q."/>
            <person name="Han X."/>
        </authorList>
    </citation>
    <scope>NUCLEOTIDE SEQUENCE [LARGE SCALE GENOMIC DNA]</scope>
    <source>
        <strain evidence="4 5">LAM0050</strain>
    </source>
</reference>
<keyword evidence="5" id="KW-1185">Reference proteome</keyword>
<sequence length="482" mass="52440">MNIVKHFSPKLSVVLLATVLTGCSLNPKYERPGLPVPDQFPGQDSSSSQSGGLQHTADLGWETFFKDERLKALIPIALENNRDMRIAVQRVEEARALYGIQRSDQFPQIGVNAQQTAQRMPEDMRAGGALAPSVSRSNVAGIGMTNFELDFFGRQRSLSEAAFEQYLATQQARTTVQINLIGQLASTYFTVRNLEAQKELVNKTIKSRQGTYDLVQSRYKGGVATILDVNQAKTTLEGAKAILAEITRAEMRARNALQLILGQPIPDNLPPAPPFTGDVVMAKLPTGLPSDLLTRRPDILAAENRLKAANANIGAARAAFFPSISLTGLLGIASPDLGSLFDGGNGMWSFNPVINIPIFTAGKLSNNLNLAEIRNDIAVAEYEKSIQTAFREVLDALAGESTYQSQLDALRAQQASAYETLKIANLRYSNGIDSFLQVQSAEVALFAVQQSFLQTGFDSIQNRIELYKALGGGWTQTSIISK</sequence>
<organism evidence="4 5">
    <name type="scientific">Advenella alkanexedens</name>
    <dbReference type="NCBI Taxonomy" id="1481665"/>
    <lineage>
        <taxon>Bacteria</taxon>
        <taxon>Pseudomonadati</taxon>
        <taxon>Pseudomonadota</taxon>
        <taxon>Betaproteobacteria</taxon>
        <taxon>Burkholderiales</taxon>
        <taxon>Alcaligenaceae</taxon>
    </lineage>
</organism>
<dbReference type="PANTHER" id="PTHR30203">
    <property type="entry name" value="OUTER MEMBRANE CATION EFFLUX PROTEIN"/>
    <property type="match status" value="1"/>
</dbReference>
<evidence type="ECO:0000313" key="5">
    <source>
        <dbReference type="Proteomes" id="UP000722165"/>
    </source>
</evidence>
<feature type="compositionally biased region" description="Low complexity" evidence="3">
    <location>
        <begin position="42"/>
        <end position="54"/>
    </location>
</feature>
<dbReference type="NCBIfam" id="TIGR01845">
    <property type="entry name" value="outer_NodT"/>
    <property type="match status" value="1"/>
</dbReference>
<comment type="subcellular location">
    <subcellularLocation>
        <location evidence="2">Cell membrane</location>
        <topology evidence="2">Lipid-anchor</topology>
    </subcellularLocation>
</comment>
<proteinExistence type="inferred from homology"/>
<accession>A0ABS6NNS2</accession>
<name>A0ABS6NNS2_9BURK</name>
<dbReference type="PANTHER" id="PTHR30203:SF32">
    <property type="entry name" value="CATION EFFLUX SYSTEM PROTEIN CUSC"/>
    <property type="match status" value="1"/>
</dbReference>
<comment type="caution">
    <text evidence="4">The sequence shown here is derived from an EMBL/GenBank/DDBJ whole genome shotgun (WGS) entry which is preliminary data.</text>
</comment>
<keyword evidence="2" id="KW-0472">Membrane</keyword>
<evidence type="ECO:0000313" key="4">
    <source>
        <dbReference type="EMBL" id="MBV4397263.1"/>
    </source>
</evidence>
<evidence type="ECO:0000256" key="3">
    <source>
        <dbReference type="SAM" id="MobiDB-lite"/>
    </source>
</evidence>
<keyword evidence="2" id="KW-0564">Palmitate</keyword>